<dbReference type="AlphaFoldDB" id="A0A120KM57"/>
<dbReference type="Proteomes" id="UP000069241">
    <property type="component" value="Chromosome"/>
</dbReference>
<evidence type="ECO:0000313" key="1">
    <source>
        <dbReference type="EMBL" id="AMD89811.1"/>
    </source>
</evidence>
<dbReference type="KEGG" id="dfi:AXF13_06630"/>
<dbReference type="EMBL" id="CP014229">
    <property type="protein sequence ID" value="AMD89811.1"/>
    <property type="molecule type" value="Genomic_DNA"/>
</dbReference>
<evidence type="ECO:0000313" key="2">
    <source>
        <dbReference type="Proteomes" id="UP000069241"/>
    </source>
</evidence>
<dbReference type="Pfam" id="PF07409">
    <property type="entry name" value="GP46"/>
    <property type="match status" value="1"/>
</dbReference>
<keyword evidence="2" id="KW-1185">Reference proteome</keyword>
<dbReference type="RefSeq" id="WP_062252125.1">
    <property type="nucleotide sequence ID" value="NZ_CP014229.1"/>
</dbReference>
<evidence type="ECO:0008006" key="3">
    <source>
        <dbReference type="Google" id="ProtNLM"/>
    </source>
</evidence>
<proteinExistence type="predicted"/>
<dbReference type="InterPro" id="IPR010877">
    <property type="entry name" value="Phage_Mu_Gp46"/>
</dbReference>
<dbReference type="STRING" id="44742.AXF13_06630"/>
<reference evidence="2" key="1">
    <citation type="submission" date="2016-02" db="EMBL/GenBank/DDBJ databases">
        <authorList>
            <person name="Holder M.E."/>
            <person name="Ajami N.J."/>
            <person name="Petrosino J.F."/>
        </authorList>
    </citation>
    <scope>NUCLEOTIDE SEQUENCE [LARGE SCALE GENOMIC DNA]</scope>
    <source>
        <strain evidence="2">CCUG 45958</strain>
    </source>
</reference>
<accession>A0A120KM57</accession>
<sequence length="163" mass="18327">MSADTNDLRLYWQDLASDCRMDGGDLLGENSLETAVILSLFCDACARDDDVIPDGTGNKRGWWADTIAPLAATGLNRREDGQARRDRLGSRLWLLAREKQLPDVLRRAKDYAEEALQWLVEDGEATAVSVAASVPRQGWLALDIRIVLPDGSEYRQDFQYHYI</sequence>
<gene>
    <name evidence="1" type="ORF">AXF13_06630</name>
</gene>
<name>A0A120KM57_9BACT</name>
<organism evidence="1 2">
    <name type="scientific">Desulfovibrio fairfieldensis</name>
    <dbReference type="NCBI Taxonomy" id="44742"/>
    <lineage>
        <taxon>Bacteria</taxon>
        <taxon>Pseudomonadati</taxon>
        <taxon>Thermodesulfobacteriota</taxon>
        <taxon>Desulfovibrionia</taxon>
        <taxon>Desulfovibrionales</taxon>
        <taxon>Desulfovibrionaceae</taxon>
        <taxon>Desulfovibrio</taxon>
    </lineage>
</organism>
<protein>
    <recommendedName>
        <fullName evidence="3">Phage tail protein</fullName>
    </recommendedName>
</protein>